<evidence type="ECO:0000256" key="1">
    <source>
        <dbReference type="SAM" id="SignalP"/>
    </source>
</evidence>
<dbReference type="InterPro" id="IPR013424">
    <property type="entry name" value="Ice-binding_C"/>
</dbReference>
<evidence type="ECO:0000313" key="4">
    <source>
        <dbReference type="Proteomes" id="UP001606300"/>
    </source>
</evidence>
<sequence length="341" mass="34580">MILPQSRLSRMTLAALATLLGSVAIAHAEPVIGASSAAAVASGNGTTYTSEFPSTAPFSYVNSSTSASDASGWTSGYAFAHSGGAYAVHSNVNGTGTGSSSAQFVNRFQNLSGVAQHYTLSFHIYGGSISAFSNGYRDLTTGESLTSAYAASVQVSLDGTTWITKFSSGAAITTTAAGTTATRTGTVLTNADDLTAGVQDGSYSWNNDYYTVDLGVVEAGAFFDVQSVVGTSSGANVGVYSFTEDCGGYGYGGYGEYATRSAVASDATCERTVAVGYAGSFYGDPMDVWGSPSTPVDADGFVLTANAAAQDLPEPASLALVGLAVGAAGLARRKRRQGNGE</sequence>
<dbReference type="Proteomes" id="UP001606300">
    <property type="component" value="Unassembled WGS sequence"/>
</dbReference>
<protein>
    <submittedName>
        <fullName evidence="3">PEP-CTERM sorting domain-containing protein</fullName>
    </submittedName>
</protein>
<dbReference type="EMBL" id="JBIGHY010000016">
    <property type="protein sequence ID" value="MFG6417074.1"/>
    <property type="molecule type" value="Genomic_DNA"/>
</dbReference>
<keyword evidence="4" id="KW-1185">Reference proteome</keyword>
<gene>
    <name evidence="3" type="ORF">ACG02S_24570</name>
</gene>
<feature type="chain" id="PRO_5045065685" evidence="1">
    <location>
        <begin position="29"/>
        <end position="341"/>
    </location>
</feature>
<evidence type="ECO:0000313" key="3">
    <source>
        <dbReference type="EMBL" id="MFG6417074.1"/>
    </source>
</evidence>
<keyword evidence="1" id="KW-0732">Signal</keyword>
<organism evidence="3 4">
    <name type="scientific">Pelomonas dachongensis</name>
    <dbReference type="NCBI Taxonomy" id="3299029"/>
    <lineage>
        <taxon>Bacteria</taxon>
        <taxon>Pseudomonadati</taxon>
        <taxon>Pseudomonadota</taxon>
        <taxon>Betaproteobacteria</taxon>
        <taxon>Burkholderiales</taxon>
        <taxon>Sphaerotilaceae</taxon>
        <taxon>Roseateles</taxon>
    </lineage>
</organism>
<comment type="caution">
    <text evidence="3">The sequence shown here is derived from an EMBL/GenBank/DDBJ whole genome shotgun (WGS) entry which is preliminary data.</text>
</comment>
<dbReference type="NCBIfam" id="TIGR02595">
    <property type="entry name" value="PEP_CTERM"/>
    <property type="match status" value="1"/>
</dbReference>
<dbReference type="RefSeq" id="WP_394473134.1">
    <property type="nucleotide sequence ID" value="NZ_JBIGHY010000016.1"/>
</dbReference>
<feature type="domain" description="Ice-binding protein C-terminal" evidence="2">
    <location>
        <begin position="313"/>
        <end position="336"/>
    </location>
</feature>
<name>A0ABW7EU89_9BURK</name>
<dbReference type="Pfam" id="PF07589">
    <property type="entry name" value="PEP-CTERM"/>
    <property type="match status" value="1"/>
</dbReference>
<feature type="signal peptide" evidence="1">
    <location>
        <begin position="1"/>
        <end position="28"/>
    </location>
</feature>
<accession>A0ABW7EU89</accession>
<reference evidence="3 4" key="1">
    <citation type="submission" date="2024-09" db="EMBL/GenBank/DDBJ databases">
        <title>Novel species of the genus Pelomonas and Roseateles isolated from streams.</title>
        <authorList>
            <person name="Lu H."/>
        </authorList>
    </citation>
    <scope>NUCLEOTIDE SEQUENCE [LARGE SCALE GENOMIC DNA]</scope>
    <source>
        <strain evidence="3 4">DC23W</strain>
    </source>
</reference>
<proteinExistence type="predicted"/>
<evidence type="ECO:0000259" key="2">
    <source>
        <dbReference type="Pfam" id="PF07589"/>
    </source>
</evidence>